<accession>A0ABT5ISA7</accession>
<proteinExistence type="predicted"/>
<evidence type="ECO:0000256" key="9">
    <source>
        <dbReference type="ARBA" id="ARBA00023002"/>
    </source>
</evidence>
<sequence length="445" mass="49071">MRKITWYFWSGLALLSLLWLASNPAVLAGQPNFIAWRNVLTQYSGVLGMAVMSVAMLLAMRPTPAERPLGGLDKMYRLHKWLGIAALVLSLSHWLLAQAPKWLSALGLLSGGRPRRAPLPLPEGSLQQTFISLRHTAEGVGEWAFYVAAVLMVLALLKRLPYRRFVQLHRLLPLAYLALVFHSVLLLKFDNWATPGGWLLALLMAGGSVAAILSLCRRHGGQPRTDGRIVALDYQPALKVLAVDVQLDPAWPGHKAGQFAFVTFHPGEGAHPFTLASAWQGDGRVRLLIKALGDYTAALPARLKTGDRIQLEGPYGCFTFDSARPHQIWISGGIGVTPFVARMQALAAAPAGQTIDFFHATSDYDASVMQRLSQDAAAAGVDLHLLWQPRDGYLDAERLTRSVPEWRDADIWFCGPAAFGRQLRERLLALGLPAARFHQELFDMR</sequence>
<evidence type="ECO:0000256" key="13">
    <source>
        <dbReference type="SAM" id="Phobius"/>
    </source>
</evidence>
<evidence type="ECO:0000256" key="5">
    <source>
        <dbReference type="ARBA" id="ARBA00022714"/>
    </source>
</evidence>
<evidence type="ECO:0000256" key="1">
    <source>
        <dbReference type="ARBA" id="ARBA00001974"/>
    </source>
</evidence>
<feature type="transmembrane region" description="Helical" evidence="13">
    <location>
        <begin position="195"/>
        <end position="216"/>
    </location>
</feature>
<comment type="subcellular location">
    <subcellularLocation>
        <location evidence="2">Membrane</location>
        <topology evidence="2">Multi-pass membrane protein</topology>
    </subcellularLocation>
</comment>
<dbReference type="Proteomes" id="UP001222030">
    <property type="component" value="Unassembled WGS sequence"/>
</dbReference>
<evidence type="ECO:0000256" key="8">
    <source>
        <dbReference type="ARBA" id="ARBA00022989"/>
    </source>
</evidence>
<feature type="transmembrane region" description="Helical" evidence="13">
    <location>
        <begin position="81"/>
        <end position="99"/>
    </location>
</feature>
<dbReference type="InterPro" id="IPR039261">
    <property type="entry name" value="FNR_nucleotide-bd"/>
</dbReference>
<feature type="domain" description="FAD-binding FR-type" evidence="14">
    <location>
        <begin position="161"/>
        <end position="321"/>
    </location>
</feature>
<evidence type="ECO:0000256" key="7">
    <source>
        <dbReference type="ARBA" id="ARBA00022827"/>
    </source>
</evidence>
<dbReference type="PANTHER" id="PTHR47354">
    <property type="entry name" value="NADH OXIDOREDUCTASE HCR"/>
    <property type="match status" value="1"/>
</dbReference>
<dbReference type="PRINTS" id="PR00409">
    <property type="entry name" value="PHDIOXRDTASE"/>
</dbReference>
<dbReference type="CDD" id="cd06198">
    <property type="entry name" value="FNR_like_3"/>
    <property type="match status" value="1"/>
</dbReference>
<keyword evidence="12 13" id="KW-0472">Membrane</keyword>
<keyword evidence="5" id="KW-0001">2Fe-2S</keyword>
<keyword evidence="10" id="KW-0408">Iron</keyword>
<evidence type="ECO:0000256" key="11">
    <source>
        <dbReference type="ARBA" id="ARBA00023014"/>
    </source>
</evidence>
<keyword evidence="16" id="KW-1185">Reference proteome</keyword>
<dbReference type="InterPro" id="IPR017938">
    <property type="entry name" value="Riboflavin_synthase-like_b-brl"/>
</dbReference>
<dbReference type="Pfam" id="PF08022">
    <property type="entry name" value="FAD_binding_8"/>
    <property type="match status" value="1"/>
</dbReference>
<dbReference type="SUPFAM" id="SSF63380">
    <property type="entry name" value="Riboflavin synthase domain-like"/>
    <property type="match status" value="1"/>
</dbReference>
<dbReference type="Gene3D" id="3.40.50.80">
    <property type="entry name" value="Nucleotide-binding domain of ferredoxin-NADP reductase (FNR) module"/>
    <property type="match status" value="1"/>
</dbReference>
<dbReference type="InterPro" id="IPR013130">
    <property type="entry name" value="Fe3_Rdtase_TM_dom"/>
</dbReference>
<feature type="transmembrane region" description="Helical" evidence="13">
    <location>
        <begin position="39"/>
        <end position="60"/>
    </location>
</feature>
<dbReference type="RefSeq" id="WP_272773192.1">
    <property type="nucleotide sequence ID" value="NZ_JAQQLE010000015.1"/>
</dbReference>
<dbReference type="EMBL" id="JAQQLE010000015">
    <property type="protein sequence ID" value="MDC7715397.1"/>
    <property type="molecule type" value="Genomic_DNA"/>
</dbReference>
<evidence type="ECO:0000256" key="3">
    <source>
        <dbReference type="ARBA" id="ARBA00022630"/>
    </source>
</evidence>
<evidence type="ECO:0000256" key="12">
    <source>
        <dbReference type="ARBA" id="ARBA00023136"/>
    </source>
</evidence>
<keyword evidence="7" id="KW-0274">FAD</keyword>
<reference evidence="15 16" key="1">
    <citation type="submission" date="2023-01" db="EMBL/GenBank/DDBJ databases">
        <title>Novel species of the genus Vogesella isolated from rivers.</title>
        <authorList>
            <person name="Lu H."/>
        </authorList>
    </citation>
    <scope>NUCLEOTIDE SEQUENCE [LARGE SCALE GENOMIC DNA]</scope>
    <source>
        <strain evidence="15 16">LYT5W</strain>
    </source>
</reference>
<keyword evidence="6" id="KW-0479">Metal-binding</keyword>
<comment type="caution">
    <text evidence="15">The sequence shown here is derived from an EMBL/GenBank/DDBJ whole genome shotgun (WGS) entry which is preliminary data.</text>
</comment>
<dbReference type="Pfam" id="PF01794">
    <property type="entry name" value="Ferric_reduct"/>
    <property type="match status" value="1"/>
</dbReference>
<keyword evidence="4 13" id="KW-0812">Transmembrane</keyword>
<keyword evidence="9" id="KW-0560">Oxidoreductase</keyword>
<evidence type="ECO:0000259" key="14">
    <source>
        <dbReference type="PROSITE" id="PS51384"/>
    </source>
</evidence>
<dbReference type="InterPro" id="IPR050415">
    <property type="entry name" value="MRET"/>
</dbReference>
<keyword evidence="11" id="KW-0411">Iron-sulfur</keyword>
<gene>
    <name evidence="15" type="ORF">PQU96_14870</name>
</gene>
<feature type="transmembrane region" description="Helical" evidence="13">
    <location>
        <begin position="172"/>
        <end position="189"/>
    </location>
</feature>
<evidence type="ECO:0000256" key="2">
    <source>
        <dbReference type="ARBA" id="ARBA00004141"/>
    </source>
</evidence>
<evidence type="ECO:0000313" key="16">
    <source>
        <dbReference type="Proteomes" id="UP001222030"/>
    </source>
</evidence>
<evidence type="ECO:0000256" key="10">
    <source>
        <dbReference type="ARBA" id="ARBA00023004"/>
    </source>
</evidence>
<dbReference type="PROSITE" id="PS51384">
    <property type="entry name" value="FAD_FR"/>
    <property type="match status" value="1"/>
</dbReference>
<protein>
    <submittedName>
        <fullName evidence="15">Ferric reductase-like transmembrane domain-containing protein</fullName>
    </submittedName>
</protein>
<dbReference type="Gene3D" id="2.40.30.10">
    <property type="entry name" value="Translation factors"/>
    <property type="match status" value="1"/>
</dbReference>
<dbReference type="PANTHER" id="PTHR47354:SF8">
    <property type="entry name" value="1,2-PHENYLACETYL-COA EPOXIDASE, SUBUNIT E"/>
    <property type="match status" value="1"/>
</dbReference>
<evidence type="ECO:0000256" key="4">
    <source>
        <dbReference type="ARBA" id="ARBA00022692"/>
    </source>
</evidence>
<evidence type="ECO:0000313" key="15">
    <source>
        <dbReference type="EMBL" id="MDC7715397.1"/>
    </source>
</evidence>
<comment type="cofactor">
    <cofactor evidence="1">
        <name>FAD</name>
        <dbReference type="ChEBI" id="CHEBI:57692"/>
    </cofactor>
</comment>
<feature type="transmembrane region" description="Helical" evidence="13">
    <location>
        <begin position="143"/>
        <end position="160"/>
    </location>
</feature>
<dbReference type="SUPFAM" id="SSF52343">
    <property type="entry name" value="Ferredoxin reductase-like, C-terminal NADP-linked domain"/>
    <property type="match status" value="1"/>
</dbReference>
<dbReference type="InterPro" id="IPR017927">
    <property type="entry name" value="FAD-bd_FR_type"/>
</dbReference>
<organism evidence="15 16">
    <name type="scientific">Vogesella margarita</name>
    <dbReference type="NCBI Taxonomy" id="2984199"/>
    <lineage>
        <taxon>Bacteria</taxon>
        <taxon>Pseudomonadati</taxon>
        <taxon>Pseudomonadota</taxon>
        <taxon>Betaproteobacteria</taxon>
        <taxon>Neisseriales</taxon>
        <taxon>Chromobacteriaceae</taxon>
        <taxon>Vogesella</taxon>
    </lineage>
</organism>
<dbReference type="InterPro" id="IPR013112">
    <property type="entry name" value="FAD-bd_8"/>
</dbReference>
<name>A0ABT5ISA7_9NEIS</name>
<keyword evidence="8 13" id="KW-1133">Transmembrane helix</keyword>
<keyword evidence="3" id="KW-0285">Flavoprotein</keyword>
<evidence type="ECO:0000256" key="6">
    <source>
        <dbReference type="ARBA" id="ARBA00022723"/>
    </source>
</evidence>